<evidence type="ECO:0000256" key="4">
    <source>
        <dbReference type="ARBA" id="ARBA00023002"/>
    </source>
</evidence>
<dbReference type="EMBL" id="JAHUZN010000009">
    <property type="protein sequence ID" value="KAG8484564.1"/>
    <property type="molecule type" value="Genomic_DNA"/>
</dbReference>
<dbReference type="Pfam" id="PF03171">
    <property type="entry name" value="2OG-FeII_Oxy"/>
    <property type="match status" value="6"/>
</dbReference>
<feature type="domain" description="Fe2OG dioxygenase" evidence="7">
    <location>
        <begin position="592"/>
        <end position="687"/>
    </location>
</feature>
<evidence type="ECO:0000313" key="8">
    <source>
        <dbReference type="EMBL" id="KAG8484564.1"/>
    </source>
</evidence>
<name>A0A8J5Z9T2_9ROSI</name>
<dbReference type="InterPro" id="IPR027443">
    <property type="entry name" value="IPNS-like_sf"/>
</dbReference>
<organism evidence="8 9">
    <name type="scientific">Gossypium anomalum</name>
    <dbReference type="NCBI Taxonomy" id="47600"/>
    <lineage>
        <taxon>Eukaryota</taxon>
        <taxon>Viridiplantae</taxon>
        <taxon>Streptophyta</taxon>
        <taxon>Embryophyta</taxon>
        <taxon>Tracheophyta</taxon>
        <taxon>Spermatophyta</taxon>
        <taxon>Magnoliopsida</taxon>
        <taxon>eudicotyledons</taxon>
        <taxon>Gunneridae</taxon>
        <taxon>Pentapetalae</taxon>
        <taxon>rosids</taxon>
        <taxon>malvids</taxon>
        <taxon>Malvales</taxon>
        <taxon>Malvaceae</taxon>
        <taxon>Malvoideae</taxon>
        <taxon>Gossypium</taxon>
    </lineage>
</organism>
<dbReference type="PANTHER" id="PTHR10209:SF842">
    <property type="entry name" value="1-AMINOCYCLOPROPANE-1-CARBOXYLATE OXIDASE HOMOLOG 1-LIKE"/>
    <property type="match status" value="1"/>
</dbReference>
<reference evidence="8 9" key="1">
    <citation type="journal article" date="2021" name="bioRxiv">
        <title>The Gossypium anomalum genome as a resource for cotton improvement and evolutionary analysis of hybrid incompatibility.</title>
        <authorList>
            <person name="Grover C.E."/>
            <person name="Yuan D."/>
            <person name="Arick M.A."/>
            <person name="Miller E.R."/>
            <person name="Hu G."/>
            <person name="Peterson D.G."/>
            <person name="Wendel J.F."/>
            <person name="Udall J.A."/>
        </authorList>
    </citation>
    <scope>NUCLEOTIDE SEQUENCE [LARGE SCALE GENOMIC DNA]</scope>
    <source>
        <strain evidence="8">JFW-Udall</strain>
        <tissue evidence="8">Leaf</tissue>
    </source>
</reference>
<evidence type="ECO:0000256" key="1">
    <source>
        <dbReference type="ARBA" id="ARBA00001962"/>
    </source>
</evidence>
<dbReference type="Gene3D" id="2.60.120.330">
    <property type="entry name" value="B-lactam Antibiotic, Isopenicillin N Synthase, Chain"/>
    <property type="match status" value="6"/>
</dbReference>
<evidence type="ECO:0000256" key="3">
    <source>
        <dbReference type="ARBA" id="ARBA00022723"/>
    </source>
</evidence>
<dbReference type="PANTHER" id="PTHR10209">
    <property type="entry name" value="OXIDOREDUCTASE, 2OG-FE II OXYGENASE FAMILY PROTEIN"/>
    <property type="match status" value="1"/>
</dbReference>
<dbReference type="OrthoDB" id="1738860at2759"/>
<dbReference type="InterPro" id="IPR005123">
    <property type="entry name" value="Oxoglu/Fe-dep_dioxygenase_dom"/>
</dbReference>
<comment type="caution">
    <text evidence="8">The sequence shown here is derived from an EMBL/GenBank/DDBJ whole genome shotgun (WGS) entry which is preliminary data.</text>
</comment>
<dbReference type="Pfam" id="PF14226">
    <property type="entry name" value="DIOX_N"/>
    <property type="match status" value="6"/>
</dbReference>
<feature type="domain" description="Fe2OG dioxygenase" evidence="7">
    <location>
        <begin position="1902"/>
        <end position="2009"/>
    </location>
</feature>
<evidence type="ECO:0000256" key="5">
    <source>
        <dbReference type="ARBA" id="ARBA00023004"/>
    </source>
</evidence>
<sequence length="2412" mass="272351">MDYSLITKSKCTDEEDPTTRKPEYDRLSKLKAFDETRAGVKGLVDSGIKHVPRMFHHQFENNSVSIPIIDLEKVKQNRTTREEIVGKVRNASKTWGFFQVLNHGIPMNVMEEMKDGARRFFEQDVESKSQFFSRDYTKRVVYNSNFDLYSAPAAKWRDTVVCSMAPDPPKPEELPAVFRDIMLEYSKQVMNLGYLLFELLSEALGLNPDYLKDIDCAKGLVMLSHYYPICPQPELTLGSSKHTDNGFLTILLQDNVGGLQVLHQNQWINVPPTPGALLISNDRFTSVDHRVVTNSVSPRVSVASFFTTALVPDTRLYGPIKELLSQNNPPKYKETTVKDFITYFNSKGLSELLMAKPKPEYDRISELKAFDETKAGVKGLVDSGIKNVPRMFHYRPDKLDKNSSVSNGVHVSIPVIDLEGVKEDPGTLRNIVDKVRNASKSWGVFQVVNHGIPLSVLQDMKDGVVQFFEQDLAAKKKFFTRDYSTKNVAYNSNFDLYSSPAANWRDTLFCLMAPNPPMPHELPEVSRYLITYVKCFVLFMTKLQNSGYHPSESNNRNMIQKSSHQQWSYLDFYSIEALGLQPDHLKDMGCTQGLGMLSHYYPACPQPELTLGTTKHSDNDFLTVLLQDHIGGLQVLHQNQWVDVPPTPGALVLISNDGFRSLEHRVVANCVGPRVSVACFFSTFFVPDLRTYGPIKELISEENPPKYREVTMREYAGNYNAKGLDASRSFLICAELVNSLNHGPNQFQFSSTTKTRDDGKCDIHFLISLNETKKMMIATPEPDYDRKTELMAIDQSKSGIKGLVDAGLAKLPRVFVHDHLKLNIKSGPAPDNVNIPVIDFAGVNTDSNRRAMIIDEVRKACMKWGFFQIVNHGIPVTTLEEMINGIRRFHEQEPEAKEKLYSRDESKKVTFNTKIDMSQTMAAYWRDTLTCVMAPNPPATEELPATCRDIMLDYTNNVMNLGTTLFELISEALWLNPNHLKDIGCTEGLYVMGHYSPACPEPELTMGTGIHTDSGFLTVLLQDQIGGLQVLHDNRWIDVTPIPGALIINLGDLLQLISNDKFISVYHRVVARNIGPRISIASFFRTYIQPQNALRMYGPIKELLSEDNPPIYKETNVVDYFKFKHLKGVEGTSALAHFKLCTAIYSFSRKVYLKYALCQVPSNSSHSSTKAPRLHRSPFHGLSPDLAAFSDVEPKFTTARPCCKILQIGDDLKQYIDPCLAKHHNNYTFSKLPHQLPLNFKMATETSVNYDRTKELKQFDDTKTGVKGLFDAGILNIPKIFVRPAEDLAADELNSSQKTIEVPIIDLSSIGDSIRRKEIINEVKIASGEWGFFQVINHGIPLSVLDEMIEGIRLFNEQDLELKKEMYSRDSAKKVKFNSNFDLYTSKTADWRDTLQLTFLDSDPDPSQMPPKFDFWEGIPTSSQGIFPSVIYLKLFNPSKHPVLSSVKNLHLNSVKSCMKFTEPKHFVGSNRVLQKKMVAICHRKSTMEYFKHMKRLGEALFELLLEALGLQPDTLTQSDVVKVTHYYPPCPQPELTLGVRKHADPGILTVLLQNHMGGLQVLHNSQWFNVHPTQGGLLASIHINFIFNHPNRLATNYFNVLSNDKFKSVKHRATANHDGPRISVPCFFSGHASLHDKSFGPIKELISEANPPRYKEFLLKEYIAKFLSSSLDNKPPKDYYKIQILYERKKATQLAEKMATETSVDYDRTKELKQFDDAKAGVKGLVDAGILNIPKIFVRPAEDLAAEELNSGHKNVEVPIIDVSNIGDSIRRQEIVKEVKIASGEWGFFQVINHGIPLSVLDEMIEGIRLFNEQDLELKKELYSRDSAKKVKFHSNFDLYTSETVDWRDTLQLTFLDSDPDPSQMPPVCRKSTMEYFKHMKKLGETLFELLSEALGLQADHLNSMGYSKGCSIVTHYYPPCPQPELTLGVRKHADAGILTMLLQNHIGGLQVLHNGQWFDIHPTRGGLVINIGDLLQVLSNDEFKSVKHRVISNHVGPRISVACFFSGHASLLDKPFGPIKKLISEANPPHYEEFLLKEYFAKFFSSSLDSKPPIDYYKLTRKKKAIQLAEKMATETSADYDRTKELKQFDDTKAGVKGLVDAGILNIPKIFVRTAEDLAADELNSSQKTIEVPIIDVSNIGDSIRQKEIVNEVKIASGEWGFFQVINHGIPLSILGEMIEGIRLFNEQDLEMKKEIYSRDSAKKVKFLSNFDLYTSKALDWKDTLQLSLLDFDPDPSEMPPVCRKSTMEYIKHLKKLGETLFELLSEALDLQPDHLNSIGCNKGCSIVAHYYPPCPQPELTLGVRKHADAGILTVLLQNHIGGLQVLHDDQWFDVHPIRGGLVINVGDLLQVLSNDKFKSVKHRAIANQVGPRISVPCFFSGHASLLDKPFGPIKDLLSEANPPRYKSFC</sequence>
<dbReference type="GO" id="GO:0046872">
    <property type="term" value="F:metal ion binding"/>
    <property type="evidence" value="ECO:0007669"/>
    <property type="project" value="UniProtKB-KW"/>
</dbReference>
<evidence type="ECO:0000256" key="2">
    <source>
        <dbReference type="ARBA" id="ARBA00008056"/>
    </source>
</evidence>
<dbReference type="GO" id="GO:0051213">
    <property type="term" value="F:dioxygenase activity"/>
    <property type="evidence" value="ECO:0007669"/>
    <property type="project" value="UniProtKB-ARBA"/>
</dbReference>
<comment type="cofactor">
    <cofactor evidence="1">
        <name>Fe cation</name>
        <dbReference type="ChEBI" id="CHEBI:24875"/>
    </cofactor>
</comment>
<evidence type="ECO:0000313" key="9">
    <source>
        <dbReference type="Proteomes" id="UP000701853"/>
    </source>
</evidence>
<feature type="region of interest" description="Disordered" evidence="6">
    <location>
        <begin position="1"/>
        <end position="21"/>
    </location>
</feature>
<feature type="domain" description="Fe2OG dioxygenase" evidence="7">
    <location>
        <begin position="2285"/>
        <end position="2384"/>
    </location>
</feature>
<dbReference type="PROSITE" id="PS51471">
    <property type="entry name" value="FE2OG_OXY"/>
    <property type="match status" value="6"/>
</dbReference>
<proteinExistence type="inferred from homology"/>
<dbReference type="SUPFAM" id="SSF51197">
    <property type="entry name" value="Clavaminate synthase-like"/>
    <property type="match status" value="6"/>
</dbReference>
<keyword evidence="9" id="KW-1185">Reference proteome</keyword>
<protein>
    <recommendedName>
        <fullName evidence="7">Fe2OG dioxygenase domain-containing protein</fullName>
    </recommendedName>
</protein>
<dbReference type="Proteomes" id="UP000701853">
    <property type="component" value="Chromosome 9"/>
</dbReference>
<accession>A0A8J5Z9T2</accession>
<feature type="domain" description="Fe2OG dioxygenase" evidence="7">
    <location>
        <begin position="985"/>
        <end position="1086"/>
    </location>
</feature>
<keyword evidence="5" id="KW-0408">Iron</keyword>
<dbReference type="InterPro" id="IPR026992">
    <property type="entry name" value="DIOX_N"/>
</dbReference>
<evidence type="ECO:0000259" key="7">
    <source>
        <dbReference type="PROSITE" id="PS51471"/>
    </source>
</evidence>
<dbReference type="FunFam" id="2.60.120.330:FF:000088">
    <property type="entry name" value="1-aminocyclopropane-1-carboxylate oxidase-like 9"/>
    <property type="match status" value="1"/>
</dbReference>
<feature type="domain" description="Fe2OG dioxygenase" evidence="7">
    <location>
        <begin position="218"/>
        <end position="308"/>
    </location>
</feature>
<keyword evidence="4" id="KW-0560">Oxidoreductase</keyword>
<keyword evidence="3" id="KW-0479">Metal-binding</keyword>
<dbReference type="FunFam" id="2.60.120.330:FF:000005">
    <property type="entry name" value="1-aminocyclopropane-1-carboxylate oxidase homolog 1"/>
    <property type="match status" value="4"/>
</dbReference>
<feature type="domain" description="Fe2OG dioxygenase" evidence="7">
    <location>
        <begin position="1518"/>
        <end position="1631"/>
    </location>
</feature>
<gene>
    <name evidence="8" type="ORF">CXB51_023069</name>
</gene>
<dbReference type="InterPro" id="IPR044861">
    <property type="entry name" value="IPNS-like_FE2OG_OXY"/>
</dbReference>
<comment type="similarity">
    <text evidence="2">Belongs to the iron/ascorbate-dependent oxidoreductase family.</text>
</comment>
<evidence type="ECO:0000256" key="6">
    <source>
        <dbReference type="SAM" id="MobiDB-lite"/>
    </source>
</evidence>